<gene>
    <name evidence="9" type="ORF">GRI68_00290</name>
</gene>
<feature type="transmembrane region" description="Helical" evidence="8">
    <location>
        <begin position="294"/>
        <end position="326"/>
    </location>
</feature>
<comment type="caution">
    <text evidence="9">The sequence shown here is derived from an EMBL/GenBank/DDBJ whole genome shotgun (WGS) entry which is preliminary data.</text>
</comment>
<evidence type="ECO:0000256" key="3">
    <source>
        <dbReference type="ARBA" id="ARBA00022475"/>
    </source>
</evidence>
<keyword evidence="6" id="KW-0406">Ion transport</keyword>
<dbReference type="GO" id="GO:0008324">
    <property type="term" value="F:monoatomic cation transmembrane transporter activity"/>
    <property type="evidence" value="ECO:0007669"/>
    <property type="project" value="InterPro"/>
</dbReference>
<feature type="transmembrane region" description="Helical" evidence="8">
    <location>
        <begin position="226"/>
        <end position="245"/>
    </location>
</feature>
<keyword evidence="4 8" id="KW-0812">Transmembrane</keyword>
<sequence>MGALRNPVRLIPLLFAAAIALGTALLMLPFATVDGNGTTLTTALFTSTSAVAVTGLIVVDTATYWSPFGKLVILLLFQIGGFGIMTAATIFGLMAGRGFGLRDRMATEVERNRLSGGDARSVLMLVLKITLLVEGLVAAILVARLMLAYDYGFRDALWHGVFHSVSAFNNAGFSSYSDSVMGFQHDGVFLGPIMLAVVITALGFPVMQDLRANGLRWRKWTLHTKITVTGTLVLVALGFVVILASEWSNPDTLGPMGVGAKLLNAAFHSVMPRTAGFNSLDVGAFNSETLLWNYVLMFIGGGSAGTAGGIKITTFFVLAAVVLSEVGGRRDAGLFQRRFGAGIERQALTVFFAASTLIIAASMFILAVSDLPMERVLFEAISAFSTVGLSTGITADLPVSAQLVLCVLMFVGRVGTITVATALALGAEPRPFRHPEENPIVG</sequence>
<evidence type="ECO:0000256" key="7">
    <source>
        <dbReference type="ARBA" id="ARBA00023136"/>
    </source>
</evidence>
<keyword evidence="2" id="KW-0813">Transport</keyword>
<reference evidence="9 10" key="1">
    <citation type="submission" date="2019-12" db="EMBL/GenBank/DDBJ databases">
        <title>Genomic-based taxomic classification of the family Erythrobacteraceae.</title>
        <authorList>
            <person name="Xu L."/>
        </authorList>
    </citation>
    <scope>NUCLEOTIDE SEQUENCE [LARGE SCALE GENOMIC DNA]</scope>
    <source>
        <strain evidence="9 10">LMG 29519</strain>
    </source>
</reference>
<protein>
    <submittedName>
        <fullName evidence="9">TrkH family potassium uptake protein</fullName>
    </submittedName>
</protein>
<feature type="transmembrane region" description="Helical" evidence="8">
    <location>
        <begin position="12"/>
        <end position="31"/>
    </location>
</feature>
<dbReference type="AlphaFoldDB" id="A0A6I4TY95"/>
<evidence type="ECO:0000256" key="8">
    <source>
        <dbReference type="SAM" id="Phobius"/>
    </source>
</evidence>
<dbReference type="GO" id="GO:0030001">
    <property type="term" value="P:metal ion transport"/>
    <property type="evidence" value="ECO:0007669"/>
    <property type="project" value="UniProtKB-ARBA"/>
</dbReference>
<feature type="transmembrane region" description="Helical" evidence="8">
    <location>
        <begin position="71"/>
        <end position="95"/>
    </location>
</feature>
<keyword evidence="10" id="KW-1185">Reference proteome</keyword>
<name>A0A6I4TY95_9SPHN</name>
<dbReference type="OrthoDB" id="9810952at2"/>
<evidence type="ECO:0000313" key="10">
    <source>
        <dbReference type="Proteomes" id="UP000429229"/>
    </source>
</evidence>
<evidence type="ECO:0000256" key="1">
    <source>
        <dbReference type="ARBA" id="ARBA00004651"/>
    </source>
</evidence>
<dbReference type="Pfam" id="PF02386">
    <property type="entry name" value="TrkH"/>
    <property type="match status" value="1"/>
</dbReference>
<organism evidence="9 10">
    <name type="scientific">Alteriqipengyuania halimionae</name>
    <dbReference type="NCBI Taxonomy" id="1926630"/>
    <lineage>
        <taxon>Bacteria</taxon>
        <taxon>Pseudomonadati</taxon>
        <taxon>Pseudomonadota</taxon>
        <taxon>Alphaproteobacteria</taxon>
        <taxon>Sphingomonadales</taxon>
        <taxon>Erythrobacteraceae</taxon>
        <taxon>Alteriqipengyuania</taxon>
    </lineage>
</organism>
<dbReference type="InterPro" id="IPR003445">
    <property type="entry name" value="Cat_transpt"/>
</dbReference>
<comment type="subcellular location">
    <subcellularLocation>
        <location evidence="1">Cell membrane</location>
        <topology evidence="1">Multi-pass membrane protein</topology>
    </subcellularLocation>
</comment>
<proteinExistence type="predicted"/>
<feature type="transmembrane region" description="Helical" evidence="8">
    <location>
        <begin position="43"/>
        <end position="65"/>
    </location>
</feature>
<dbReference type="Proteomes" id="UP000429229">
    <property type="component" value="Unassembled WGS sequence"/>
</dbReference>
<accession>A0A6I4TY95</accession>
<keyword evidence="7 8" id="KW-0472">Membrane</keyword>
<dbReference type="GO" id="GO:0005886">
    <property type="term" value="C:plasma membrane"/>
    <property type="evidence" value="ECO:0007669"/>
    <property type="project" value="UniProtKB-SubCell"/>
</dbReference>
<feature type="transmembrane region" description="Helical" evidence="8">
    <location>
        <begin position="347"/>
        <end position="368"/>
    </location>
</feature>
<keyword evidence="5 8" id="KW-1133">Transmembrane helix</keyword>
<dbReference type="EMBL" id="WTYR01000001">
    <property type="protein sequence ID" value="MXP08620.1"/>
    <property type="molecule type" value="Genomic_DNA"/>
</dbReference>
<evidence type="ECO:0000256" key="2">
    <source>
        <dbReference type="ARBA" id="ARBA00022448"/>
    </source>
</evidence>
<dbReference type="PANTHER" id="PTHR32024:SF1">
    <property type="entry name" value="KTR SYSTEM POTASSIUM UPTAKE PROTEIN B"/>
    <property type="match status" value="1"/>
</dbReference>
<evidence type="ECO:0000313" key="9">
    <source>
        <dbReference type="EMBL" id="MXP08620.1"/>
    </source>
</evidence>
<dbReference type="PANTHER" id="PTHR32024">
    <property type="entry name" value="TRK SYSTEM POTASSIUM UPTAKE PROTEIN TRKG-RELATED"/>
    <property type="match status" value="1"/>
</dbReference>
<feature type="transmembrane region" description="Helical" evidence="8">
    <location>
        <begin position="399"/>
        <end position="425"/>
    </location>
</feature>
<evidence type="ECO:0000256" key="5">
    <source>
        <dbReference type="ARBA" id="ARBA00022989"/>
    </source>
</evidence>
<keyword evidence="3" id="KW-1003">Cell membrane</keyword>
<evidence type="ECO:0000256" key="4">
    <source>
        <dbReference type="ARBA" id="ARBA00022692"/>
    </source>
</evidence>
<feature type="transmembrane region" description="Helical" evidence="8">
    <location>
        <begin position="122"/>
        <end position="147"/>
    </location>
</feature>
<evidence type="ECO:0000256" key="6">
    <source>
        <dbReference type="ARBA" id="ARBA00023065"/>
    </source>
</evidence>
<dbReference type="RefSeq" id="WP_160615158.1">
    <property type="nucleotide sequence ID" value="NZ_WTYR01000001.1"/>
</dbReference>
<feature type="transmembrane region" description="Helical" evidence="8">
    <location>
        <begin position="187"/>
        <end position="206"/>
    </location>
</feature>